<accession>A0A9P8IKZ5</accession>
<dbReference type="RefSeq" id="XP_044675613.1">
    <property type="nucleotide sequence ID" value="XM_044828938.1"/>
</dbReference>
<gene>
    <name evidence="1" type="ORF">J7337_011389</name>
</gene>
<dbReference type="Proteomes" id="UP000827133">
    <property type="component" value="Unassembled WGS sequence"/>
</dbReference>
<proteinExistence type="predicted"/>
<protein>
    <submittedName>
        <fullName evidence="1">Uncharacterized protein</fullName>
    </submittedName>
</protein>
<reference evidence="1" key="1">
    <citation type="journal article" date="2021" name="Mol. Plant Microbe Interact.">
        <title>Telomere to telomere genome assembly of Fusarium musae F31, causal agent of crown rot disease of banana.</title>
        <authorList>
            <person name="Degradi L."/>
            <person name="Tava V."/>
            <person name="Kunova A."/>
            <person name="Cortesi P."/>
            <person name="Saracchi M."/>
            <person name="Pasquali M."/>
        </authorList>
    </citation>
    <scope>NUCLEOTIDE SEQUENCE</scope>
    <source>
        <strain evidence="1">F31</strain>
    </source>
</reference>
<comment type="caution">
    <text evidence="1">The sequence shown here is derived from an EMBL/GenBank/DDBJ whole genome shotgun (WGS) entry which is preliminary data.</text>
</comment>
<dbReference type="GeneID" id="68319245"/>
<dbReference type="KEGG" id="fmu:J7337_011389"/>
<dbReference type="AlphaFoldDB" id="A0A9P8IKZ5"/>
<sequence length="482" mass="55958">MARHAQGSQALYKRFMMFLIAQALHIACEKSPSSEMIHSMMAKISRRLCKFGDVDDGAWLHVIKDIVSSASGKLKERWANIQQRNGQSLDLETLAEFIFEEHTDFLLPELDKFLASIPRRQQLSNTKEFKAKPIALALDPLTIPTVNGSVNSDNKSFELAAVETWMENYLGNWLEYHLSGEQSCHGLKTLLEHYHIIPERMLKMLLTVGEIWVAIHKMAVHHNPLLLKYRNEIPREVFSDLLLHSKTDMERLHRLEEYLEDAQCPKLQEKKEQIERSAQRDRDKKLKQFCELKAKYDAIMKKYDDMQCEKVLQVQYDVEYYVHTKNKCRRCALPAKAKKLKISPHEWPLPAAELEAETSVFEMDVPVTFALWLDATVYFLDNILRFESFCAGDYPRASFPLTTYKPLSPWFESQRHRVQLLSEIKPHSQTHRNQKSIETCTEADKYLPGYLQTDDRNVKALHYQTSKQSSCLAKIHGSKMGL</sequence>
<evidence type="ECO:0000313" key="2">
    <source>
        <dbReference type="Proteomes" id="UP000827133"/>
    </source>
</evidence>
<name>A0A9P8IKZ5_9HYPO</name>
<keyword evidence="2" id="KW-1185">Reference proteome</keyword>
<dbReference type="EMBL" id="JAHBCI010000009">
    <property type="protein sequence ID" value="KAG9496613.1"/>
    <property type="molecule type" value="Genomic_DNA"/>
</dbReference>
<evidence type="ECO:0000313" key="1">
    <source>
        <dbReference type="EMBL" id="KAG9496613.1"/>
    </source>
</evidence>
<organism evidence="1 2">
    <name type="scientific">Fusarium musae</name>
    <dbReference type="NCBI Taxonomy" id="1042133"/>
    <lineage>
        <taxon>Eukaryota</taxon>
        <taxon>Fungi</taxon>
        <taxon>Dikarya</taxon>
        <taxon>Ascomycota</taxon>
        <taxon>Pezizomycotina</taxon>
        <taxon>Sordariomycetes</taxon>
        <taxon>Hypocreomycetidae</taxon>
        <taxon>Hypocreales</taxon>
        <taxon>Nectriaceae</taxon>
        <taxon>Fusarium</taxon>
    </lineage>
</organism>